<comment type="pathway">
    <text evidence="2">Carbohydrate biosynthesis; dTDP-L-rhamnose biosynthesis.</text>
</comment>
<sequence length="287" mass="33302">MYKIAVTGSTGYLASLIQLYNKEKFLFIPISRKDLDLENTDEVKQFFEKLEFDTVLHAAARTQTTDCEMHPDETKKVNTDSAIQIAKICQKKKARFIFLSTEQVFNDKKKTGPYTEETSPKSTSVYGNQKLAVEEYLNIHELDFVTLRLSWMMGLSFPELTSSPNIIKNVMNAMFYQKPTKFTVNEMRGMTYAKNFAQQFDKILGLPKGTYHFSSNNNLSTYEFANFIAKELGFDNERIRQFILADKERYADQFRDLRLATDKIQQYGIKLQSSQEDAKECLKDFGW</sequence>
<dbReference type="InterPro" id="IPR036291">
    <property type="entry name" value="NAD(P)-bd_dom_sf"/>
</dbReference>
<feature type="domain" description="RmlD-like substrate binding" evidence="3">
    <location>
        <begin position="3"/>
        <end position="285"/>
    </location>
</feature>
<dbReference type="Pfam" id="PF04321">
    <property type="entry name" value="RmlD_sub_bind"/>
    <property type="match status" value="1"/>
</dbReference>
<reference evidence="5" key="1">
    <citation type="submission" date="2016-10" db="EMBL/GenBank/DDBJ databases">
        <authorList>
            <person name="Varghese N."/>
            <person name="Submissions S."/>
        </authorList>
    </citation>
    <scope>NUCLEOTIDE SEQUENCE [LARGE SCALE GENOMIC DNA]</scope>
    <source>
        <strain evidence="5">DSM 16108</strain>
    </source>
</reference>
<evidence type="ECO:0000259" key="3">
    <source>
        <dbReference type="Pfam" id="PF04321"/>
    </source>
</evidence>
<dbReference type="GO" id="GO:0008831">
    <property type="term" value="F:dTDP-4-dehydrorhamnose reductase activity"/>
    <property type="evidence" value="ECO:0007669"/>
    <property type="project" value="UniProtKB-EC"/>
</dbReference>
<dbReference type="GO" id="GO:0019305">
    <property type="term" value="P:dTDP-rhamnose biosynthetic process"/>
    <property type="evidence" value="ECO:0007669"/>
    <property type="project" value="UniProtKB-UniPathway"/>
</dbReference>
<dbReference type="Gene3D" id="3.40.50.720">
    <property type="entry name" value="NAD(P)-binding Rossmann-like Domain"/>
    <property type="match status" value="1"/>
</dbReference>
<organism evidence="4 5">
    <name type="scientific">Marinilactibacillus piezotolerans</name>
    <dbReference type="NCBI Taxonomy" id="258723"/>
    <lineage>
        <taxon>Bacteria</taxon>
        <taxon>Bacillati</taxon>
        <taxon>Bacillota</taxon>
        <taxon>Bacilli</taxon>
        <taxon>Lactobacillales</taxon>
        <taxon>Carnobacteriaceae</taxon>
        <taxon>Marinilactibacillus</taxon>
    </lineage>
</organism>
<comment type="similarity">
    <text evidence="1 2">Belongs to the dTDP-4-dehydrorhamnose reductase family.</text>
</comment>
<dbReference type="AlphaFoldDB" id="A0A1I3YA28"/>
<dbReference type="UniPathway" id="UPA00124"/>
<gene>
    <name evidence="4" type="ORF">SAMN04488569_102033</name>
</gene>
<evidence type="ECO:0000256" key="1">
    <source>
        <dbReference type="ARBA" id="ARBA00010944"/>
    </source>
</evidence>
<dbReference type="EMBL" id="FOSJ01000020">
    <property type="protein sequence ID" value="SFK28665.1"/>
    <property type="molecule type" value="Genomic_DNA"/>
</dbReference>
<dbReference type="EC" id="1.1.1.133" evidence="2"/>
<accession>A0A1I3YA28</accession>
<evidence type="ECO:0000313" key="4">
    <source>
        <dbReference type="EMBL" id="SFK28665.1"/>
    </source>
</evidence>
<evidence type="ECO:0000256" key="2">
    <source>
        <dbReference type="RuleBase" id="RU364082"/>
    </source>
</evidence>
<name>A0A1I3YA28_9LACT</name>
<dbReference type="SUPFAM" id="SSF51735">
    <property type="entry name" value="NAD(P)-binding Rossmann-fold domains"/>
    <property type="match status" value="1"/>
</dbReference>
<proteinExistence type="inferred from homology"/>
<dbReference type="PANTHER" id="PTHR10491">
    <property type="entry name" value="DTDP-4-DEHYDRORHAMNOSE REDUCTASE"/>
    <property type="match status" value="1"/>
</dbReference>
<keyword evidence="2" id="KW-0521">NADP</keyword>
<dbReference type="InterPro" id="IPR005913">
    <property type="entry name" value="dTDP_dehydrorham_reduct"/>
</dbReference>
<dbReference type="InterPro" id="IPR029903">
    <property type="entry name" value="RmlD-like-bd"/>
</dbReference>
<comment type="function">
    <text evidence="2">Catalyzes the reduction of dTDP-6-deoxy-L-lyxo-4-hexulose to yield dTDP-L-rhamnose.</text>
</comment>
<evidence type="ECO:0000313" key="5">
    <source>
        <dbReference type="Proteomes" id="UP000199589"/>
    </source>
</evidence>
<dbReference type="Proteomes" id="UP000199589">
    <property type="component" value="Unassembled WGS sequence"/>
</dbReference>
<dbReference type="RefSeq" id="WP_091897408.1">
    <property type="nucleotide sequence ID" value="NZ_FOSJ01000020.1"/>
</dbReference>
<protein>
    <recommendedName>
        <fullName evidence="2">dTDP-4-dehydrorhamnose reductase</fullName>
        <ecNumber evidence="2">1.1.1.133</ecNumber>
    </recommendedName>
</protein>
<dbReference type="OrthoDB" id="9808602at2"/>
<dbReference type="PANTHER" id="PTHR10491:SF4">
    <property type="entry name" value="METHIONINE ADENOSYLTRANSFERASE 2 SUBUNIT BETA"/>
    <property type="match status" value="1"/>
</dbReference>
<keyword evidence="5" id="KW-1185">Reference proteome</keyword>
<keyword evidence="2" id="KW-0560">Oxidoreductase</keyword>